<evidence type="ECO:0000256" key="4">
    <source>
        <dbReference type="ARBA" id="ARBA00022741"/>
    </source>
</evidence>
<dbReference type="EMBL" id="CP032100">
    <property type="protein sequence ID" value="AXX90457.1"/>
    <property type="molecule type" value="Genomic_DNA"/>
</dbReference>
<sequence>MCGIVGILTQKPNKIAKNIFLANNQMYRRGPDDEGFILVNNKNIDICYGKDTPLSSFGDKQPYYPIKNIQSAFEDFYTLSFGHRRLSIVDLSSHGHQPMCDELRRYWIVFNGEVYNFKEIRVELESLGYNFVSKTDTEVILKSYMQWGEKSLQKFNGDFAFAIYDNDKEEVFLARDRVGIKPLYYTVQNGHFLFASDIKTLIASKLYTPEVNWEGLYHNFSFSMAPRPMTSFQGVYALKQAHYMKIDCKTLTFDEIEYWDIPTNVQDLTMSENDAINLLEEELKKSIQYRLIADVDVGTFMSGGIDSTTISAMASIMHPNIKAFTLAFDKSISLYDELEEAKATANMYNMQHIISNLDADVVLNNINNMVLGYEEPFFHLAANFAISEIVKNNNVKVVLNGLGGDELFAGYGFYKRLNSWKVLSNIGFLFNVIPNTLHPKVKTIKKISKAINIYQYYSLIYSTFTDSEKKSLFNKNYNSIDEIYKQYGKKDKKFTDELELLSYLDMKSYIGNHHVHRTDQFTMHFSIEGRFPFLDHNLIEKAFTIPSKYKLNGNIQKYVLRKVAEKYIAPECLSMKKKGFGLPLEYWFDNQLKELVNSSIQSLKQRKIFENQGIEDIMKKGTISQKWQLVMCELWFQNFFDKGMINE</sequence>
<dbReference type="SUPFAM" id="SSF52402">
    <property type="entry name" value="Adenine nucleotide alpha hydrolases-like"/>
    <property type="match status" value="1"/>
</dbReference>
<dbReference type="InterPro" id="IPR001962">
    <property type="entry name" value="Asn_synthase"/>
</dbReference>
<keyword evidence="5 8" id="KW-0067">ATP-binding</keyword>
<dbReference type="Gene3D" id="3.40.50.620">
    <property type="entry name" value="HUPs"/>
    <property type="match status" value="1"/>
</dbReference>
<dbReference type="GO" id="GO:0005829">
    <property type="term" value="C:cytosol"/>
    <property type="evidence" value="ECO:0007669"/>
    <property type="project" value="TreeGrafter"/>
</dbReference>
<keyword evidence="11" id="KW-1185">Reference proteome</keyword>
<name>A0AAD0SS91_9BACT</name>
<comment type="pathway">
    <text evidence="1">Amino-acid biosynthesis; L-asparagine biosynthesis; L-asparagine from L-aspartate (L-Gln route): step 1/1.</text>
</comment>
<dbReference type="EC" id="6.3.5.4" evidence="3"/>
<dbReference type="GO" id="GO:0005524">
    <property type="term" value="F:ATP binding"/>
    <property type="evidence" value="ECO:0007669"/>
    <property type="project" value="UniProtKB-KW"/>
</dbReference>
<evidence type="ECO:0000256" key="6">
    <source>
        <dbReference type="ARBA" id="ARBA00022962"/>
    </source>
</evidence>
<evidence type="ECO:0000313" key="10">
    <source>
        <dbReference type="EMBL" id="AXX90457.1"/>
    </source>
</evidence>
<dbReference type="PANTHER" id="PTHR43284:SF1">
    <property type="entry name" value="ASPARAGINE SYNTHETASE"/>
    <property type="match status" value="1"/>
</dbReference>
<dbReference type="InterPro" id="IPR017932">
    <property type="entry name" value="GATase_2_dom"/>
</dbReference>
<dbReference type="Gene3D" id="3.60.20.10">
    <property type="entry name" value="Glutamine Phosphoribosylpyrophosphate, subunit 1, domain 1"/>
    <property type="match status" value="1"/>
</dbReference>
<dbReference type="Pfam" id="PF13537">
    <property type="entry name" value="GATase_7"/>
    <property type="match status" value="1"/>
</dbReference>
<protein>
    <recommendedName>
        <fullName evidence="3">asparagine synthase (glutamine-hydrolyzing)</fullName>
        <ecNumber evidence="3">6.3.5.4</ecNumber>
    </recommendedName>
</protein>
<keyword evidence="6 10" id="KW-0315">Glutamine amidotransferase</keyword>
<evidence type="ECO:0000256" key="3">
    <source>
        <dbReference type="ARBA" id="ARBA00012737"/>
    </source>
</evidence>
<dbReference type="InterPro" id="IPR029055">
    <property type="entry name" value="Ntn_hydrolases_N"/>
</dbReference>
<organism evidence="10 11">
    <name type="scientific">Arcobacter suis CECT 7833</name>
    <dbReference type="NCBI Taxonomy" id="663365"/>
    <lineage>
        <taxon>Bacteria</taxon>
        <taxon>Pseudomonadati</taxon>
        <taxon>Campylobacterota</taxon>
        <taxon>Epsilonproteobacteria</taxon>
        <taxon>Campylobacterales</taxon>
        <taxon>Arcobacteraceae</taxon>
        <taxon>Arcobacter</taxon>
    </lineage>
</organism>
<keyword evidence="4 8" id="KW-0547">Nucleotide-binding</keyword>
<dbReference type="PROSITE" id="PS51278">
    <property type="entry name" value="GATASE_TYPE_2"/>
    <property type="match status" value="1"/>
</dbReference>
<evidence type="ECO:0000256" key="5">
    <source>
        <dbReference type="ARBA" id="ARBA00022840"/>
    </source>
</evidence>
<dbReference type="GO" id="GO:0006529">
    <property type="term" value="P:asparagine biosynthetic process"/>
    <property type="evidence" value="ECO:0007669"/>
    <property type="project" value="InterPro"/>
</dbReference>
<dbReference type="Pfam" id="PF00733">
    <property type="entry name" value="Asn_synthase"/>
    <property type="match status" value="1"/>
</dbReference>
<dbReference type="Proteomes" id="UP000263040">
    <property type="component" value="Chromosome"/>
</dbReference>
<dbReference type="PANTHER" id="PTHR43284">
    <property type="entry name" value="ASPARAGINE SYNTHETASE (GLUTAMINE-HYDROLYZING)"/>
    <property type="match status" value="1"/>
</dbReference>
<comment type="similarity">
    <text evidence="2">Belongs to the asparagine synthetase family.</text>
</comment>
<dbReference type="InterPro" id="IPR033738">
    <property type="entry name" value="AsnB_N"/>
</dbReference>
<dbReference type="CDD" id="cd00712">
    <property type="entry name" value="AsnB"/>
    <property type="match status" value="1"/>
</dbReference>
<dbReference type="SUPFAM" id="SSF56235">
    <property type="entry name" value="N-terminal nucleophile aminohydrolases (Ntn hydrolases)"/>
    <property type="match status" value="1"/>
</dbReference>
<gene>
    <name evidence="10" type="primary">asnBII2</name>
    <name evidence="10" type="ORF">ASUIS_1996</name>
</gene>
<evidence type="ECO:0000259" key="9">
    <source>
        <dbReference type="PROSITE" id="PS51278"/>
    </source>
</evidence>
<feature type="binding site" evidence="8">
    <location>
        <position position="136"/>
    </location>
    <ligand>
        <name>L-glutamine</name>
        <dbReference type="ChEBI" id="CHEBI:58359"/>
    </ligand>
</feature>
<dbReference type="CDD" id="cd01991">
    <property type="entry name" value="Asn_synthase_B_C"/>
    <property type="match status" value="1"/>
</dbReference>
<feature type="domain" description="Glutamine amidotransferase type-2" evidence="9">
    <location>
        <begin position="2"/>
        <end position="249"/>
    </location>
</feature>
<evidence type="ECO:0000256" key="1">
    <source>
        <dbReference type="ARBA" id="ARBA00005187"/>
    </source>
</evidence>
<evidence type="ECO:0000313" key="11">
    <source>
        <dbReference type="Proteomes" id="UP000263040"/>
    </source>
</evidence>
<dbReference type="InterPro" id="IPR014729">
    <property type="entry name" value="Rossmann-like_a/b/a_fold"/>
</dbReference>
<dbReference type="PIRSF" id="PIRSF001589">
    <property type="entry name" value="Asn_synthetase_glu-h"/>
    <property type="match status" value="1"/>
</dbReference>
<evidence type="ECO:0000256" key="8">
    <source>
        <dbReference type="PIRSR" id="PIRSR001589-2"/>
    </source>
</evidence>
<dbReference type="KEGG" id="asui:ASUIS_1996"/>
<reference evidence="10 11" key="1">
    <citation type="submission" date="2018-08" db="EMBL/GenBank/DDBJ databases">
        <title>Complete genome of the Arcobacter suis type strain LMG 26152.</title>
        <authorList>
            <person name="Miller W.G."/>
            <person name="Yee E."/>
            <person name="Bono J.L."/>
        </authorList>
    </citation>
    <scope>NUCLEOTIDE SEQUENCE [LARGE SCALE GENOMIC DNA]</scope>
    <source>
        <strain evidence="10 11">CECT 7833</strain>
    </source>
</reference>
<dbReference type="NCBIfam" id="TIGR01536">
    <property type="entry name" value="asn_synth_AEB"/>
    <property type="match status" value="1"/>
</dbReference>
<accession>A0AAD0SS91</accession>
<evidence type="ECO:0000256" key="7">
    <source>
        <dbReference type="ARBA" id="ARBA00048741"/>
    </source>
</evidence>
<dbReference type="GO" id="GO:0004066">
    <property type="term" value="F:asparagine synthase (glutamine-hydrolyzing) activity"/>
    <property type="evidence" value="ECO:0007669"/>
    <property type="project" value="UniProtKB-EC"/>
</dbReference>
<dbReference type="InterPro" id="IPR051786">
    <property type="entry name" value="ASN_synthetase/amidase"/>
</dbReference>
<proteinExistence type="inferred from homology"/>
<dbReference type="RefSeq" id="WP_118887048.1">
    <property type="nucleotide sequence ID" value="NZ_CP032100.1"/>
</dbReference>
<evidence type="ECO:0000256" key="2">
    <source>
        <dbReference type="ARBA" id="ARBA00005752"/>
    </source>
</evidence>
<dbReference type="AlphaFoldDB" id="A0AAD0SS91"/>
<comment type="catalytic activity">
    <reaction evidence="7">
        <text>L-aspartate + L-glutamine + ATP + H2O = L-asparagine + L-glutamate + AMP + diphosphate + H(+)</text>
        <dbReference type="Rhea" id="RHEA:12228"/>
        <dbReference type="ChEBI" id="CHEBI:15377"/>
        <dbReference type="ChEBI" id="CHEBI:15378"/>
        <dbReference type="ChEBI" id="CHEBI:29985"/>
        <dbReference type="ChEBI" id="CHEBI:29991"/>
        <dbReference type="ChEBI" id="CHEBI:30616"/>
        <dbReference type="ChEBI" id="CHEBI:33019"/>
        <dbReference type="ChEBI" id="CHEBI:58048"/>
        <dbReference type="ChEBI" id="CHEBI:58359"/>
        <dbReference type="ChEBI" id="CHEBI:456215"/>
        <dbReference type="EC" id="6.3.5.4"/>
    </reaction>
</comment>
<dbReference type="InterPro" id="IPR006426">
    <property type="entry name" value="Asn_synth_AEB"/>
</dbReference>